<dbReference type="InterPro" id="IPR023088">
    <property type="entry name" value="PDEase"/>
</dbReference>
<dbReference type="InterPro" id="IPR023174">
    <property type="entry name" value="PDEase_CS"/>
</dbReference>
<evidence type="ECO:0000256" key="5">
    <source>
        <dbReference type="ARBA" id="ARBA00022989"/>
    </source>
</evidence>
<keyword evidence="5 10" id="KW-1133">Transmembrane helix</keyword>
<dbReference type="InterPro" id="IPR036971">
    <property type="entry name" value="PDEase_catalytic_dom_sf"/>
</dbReference>
<keyword evidence="6 10" id="KW-0472">Membrane</keyword>
<dbReference type="PROSITE" id="PS00126">
    <property type="entry name" value="PDEASE_I_1"/>
    <property type="match status" value="1"/>
</dbReference>
<organism evidence="12">
    <name type="scientific">Palpitomonas bilix</name>
    <dbReference type="NCBI Taxonomy" id="652834"/>
    <lineage>
        <taxon>Eukaryota</taxon>
        <taxon>Eukaryota incertae sedis</taxon>
    </lineage>
</organism>
<dbReference type="Gene3D" id="1.20.120.350">
    <property type="entry name" value="Voltage-gated potassium channels. Chain C"/>
    <property type="match status" value="1"/>
</dbReference>
<dbReference type="PANTHER" id="PTHR11347">
    <property type="entry name" value="CYCLIC NUCLEOTIDE PHOSPHODIESTERASE"/>
    <property type="match status" value="1"/>
</dbReference>
<reference evidence="12" key="1">
    <citation type="submission" date="2021-01" db="EMBL/GenBank/DDBJ databases">
        <authorList>
            <person name="Corre E."/>
            <person name="Pelletier E."/>
            <person name="Niang G."/>
            <person name="Scheremetjew M."/>
            <person name="Finn R."/>
            <person name="Kale V."/>
            <person name="Holt S."/>
            <person name="Cochrane G."/>
            <person name="Meng A."/>
            <person name="Brown T."/>
            <person name="Cohen L."/>
        </authorList>
    </citation>
    <scope>NUCLEOTIDE SEQUENCE</scope>
    <source>
        <strain evidence="12">NIES-2562</strain>
    </source>
</reference>
<evidence type="ECO:0000256" key="2">
    <source>
        <dbReference type="ARBA" id="ARBA00022692"/>
    </source>
</evidence>
<feature type="transmembrane region" description="Helical" evidence="10">
    <location>
        <begin position="161"/>
        <end position="183"/>
    </location>
</feature>
<evidence type="ECO:0000259" key="11">
    <source>
        <dbReference type="PROSITE" id="PS51845"/>
    </source>
</evidence>
<dbReference type="GO" id="GO:0005216">
    <property type="term" value="F:monoatomic ion channel activity"/>
    <property type="evidence" value="ECO:0007669"/>
    <property type="project" value="InterPro"/>
</dbReference>
<feature type="active site" description="Proton donor" evidence="7">
    <location>
        <position position="494"/>
    </location>
</feature>
<dbReference type="EC" id="3.1.4.-" evidence="9"/>
<evidence type="ECO:0000256" key="3">
    <source>
        <dbReference type="ARBA" id="ARBA00022723"/>
    </source>
</evidence>
<dbReference type="EMBL" id="HBIB01047062">
    <property type="protein sequence ID" value="CAE0268583.1"/>
    <property type="molecule type" value="Transcribed_RNA"/>
</dbReference>
<proteinExistence type="inferred from homology"/>
<evidence type="ECO:0000256" key="7">
    <source>
        <dbReference type="PIRSR" id="PIRSR623088-1"/>
    </source>
</evidence>
<dbReference type="SUPFAM" id="SSF109604">
    <property type="entry name" value="HD-domain/PDEase-like"/>
    <property type="match status" value="1"/>
</dbReference>
<comment type="cofactor">
    <cofactor evidence="9">
        <name>a divalent metal cation</name>
        <dbReference type="ChEBI" id="CHEBI:60240"/>
    </cofactor>
    <text evidence="9">Binds 2 divalent metal cations per subunit. Site 1 may preferentially bind zinc ions, while site 2 has a preference for magnesium and/or manganese ions.</text>
</comment>
<feature type="binding site" evidence="8">
    <location>
        <position position="647"/>
    </location>
    <ligand>
        <name>Zn(2+)</name>
        <dbReference type="ChEBI" id="CHEBI:29105"/>
        <label>1</label>
    </ligand>
</feature>
<comment type="subcellular location">
    <subcellularLocation>
        <location evidence="1">Membrane</location>
        <topology evidence="1">Multi-pass membrane protein</topology>
    </subcellularLocation>
</comment>
<dbReference type="InterPro" id="IPR002073">
    <property type="entry name" value="PDEase_catalytic_dom"/>
</dbReference>
<feature type="domain" description="PDEase" evidence="11">
    <location>
        <begin position="398"/>
        <end position="673"/>
    </location>
</feature>
<feature type="binding site" evidence="8">
    <location>
        <position position="534"/>
    </location>
    <ligand>
        <name>Zn(2+)</name>
        <dbReference type="ChEBI" id="CHEBI:29105"/>
        <label>1</label>
    </ligand>
</feature>
<dbReference type="AlphaFoldDB" id="A0A7S3GJX1"/>
<feature type="binding site" evidence="8">
    <location>
        <position position="498"/>
    </location>
    <ligand>
        <name>Zn(2+)</name>
        <dbReference type="ChEBI" id="CHEBI:29105"/>
        <label>1</label>
    </ligand>
</feature>
<dbReference type="Pfam" id="PF00520">
    <property type="entry name" value="Ion_trans"/>
    <property type="match status" value="1"/>
</dbReference>
<feature type="transmembrane region" description="Helical" evidence="10">
    <location>
        <begin position="195"/>
        <end position="227"/>
    </location>
</feature>
<dbReference type="PROSITE" id="PS51845">
    <property type="entry name" value="PDEASE_I_2"/>
    <property type="match status" value="1"/>
</dbReference>
<comment type="similarity">
    <text evidence="9">Belongs to the cyclic nucleotide phosphodiesterase family.</text>
</comment>
<feature type="transmembrane region" description="Helical" evidence="10">
    <location>
        <begin position="60"/>
        <end position="78"/>
    </location>
</feature>
<dbReference type="InterPro" id="IPR003607">
    <property type="entry name" value="HD/PDEase_dom"/>
</dbReference>
<evidence type="ECO:0000256" key="9">
    <source>
        <dbReference type="RuleBase" id="RU363067"/>
    </source>
</evidence>
<keyword evidence="2 10" id="KW-0812">Transmembrane</keyword>
<dbReference type="GO" id="GO:0004114">
    <property type="term" value="F:3',5'-cyclic-nucleotide phosphodiesterase activity"/>
    <property type="evidence" value="ECO:0007669"/>
    <property type="project" value="InterPro"/>
</dbReference>
<dbReference type="GO" id="GO:0046872">
    <property type="term" value="F:metal ion binding"/>
    <property type="evidence" value="ECO:0007669"/>
    <property type="project" value="UniProtKB-KW"/>
</dbReference>
<keyword evidence="3 8" id="KW-0479">Metal-binding</keyword>
<evidence type="ECO:0000256" key="1">
    <source>
        <dbReference type="ARBA" id="ARBA00004141"/>
    </source>
</evidence>
<dbReference type="Gene3D" id="1.10.1300.10">
    <property type="entry name" value="3'5'-cyclic nucleotide phosphodiesterase, catalytic domain"/>
    <property type="match status" value="1"/>
</dbReference>
<evidence type="ECO:0000256" key="8">
    <source>
        <dbReference type="PIRSR" id="PIRSR623088-3"/>
    </source>
</evidence>
<feature type="binding site" evidence="8">
    <location>
        <position position="535"/>
    </location>
    <ligand>
        <name>Zn(2+)</name>
        <dbReference type="ChEBI" id="CHEBI:29105"/>
        <label>1</label>
    </ligand>
</feature>
<dbReference type="SUPFAM" id="SSF81324">
    <property type="entry name" value="Voltage-gated potassium channels"/>
    <property type="match status" value="1"/>
</dbReference>
<dbReference type="Pfam" id="PF00233">
    <property type="entry name" value="PDEase_I"/>
    <property type="match status" value="1"/>
</dbReference>
<keyword evidence="4 9" id="KW-0378">Hydrolase</keyword>
<sequence length="673" mass="74158">MDTKEETQSGGGPAVAGGVDKQTMAVSAHNVKGVRGHAAENVHGCQKIRGGVGDVVENRVIQIGIITLVIIDAIAFAVEYEKDLMRSFGGSASCMLANNVTGSESNVWSDLPSDLCQYFYFPNSNATLSFNVSYIEALPYPAAYYDCACIAQATAEAGMEWFSFAIVIIFVVETILKLFAFAANYFRDIFNAIDFVVVCGSFVASILSLILTLSEAAATFGGAVLFLRIFRLARIMRILTHGRRKLQGPRLSSLNVSVPAERAIFFLSGLRMDYILSVRESQVPEKLISSGKKGGKALKFALTREDLDEIEFAISAIASNKLYDASFGKDKINAENKEEEDLNEGAVWLRETFQAFGYGTKPNNYDDNDKSNPFTREILSLFGENKSMVLRSTFRSDVEVDDEEKAGVELQSMRQPSVAFGVKGVDDKVMSELDKWDFDIFGVEQMTSAQPLVAITMAALRSFNIVKKIGMDEGKLAGFIQRVQENYIKSNPFHNAVHASDVVQTSFFFLRKGGLYKYANDLDAFSLLVGACVHDVGHVGVNNQFLIATKHDLATKYNDKSVLESFHISRAFSIALSDPASNPFASLTPEQYRYVRHQMITMVLGTDMAFHFESVGTFKNRVGGSGFDPKVAEDRTFVLKLGLHCADISNPVKVFPSCSLYILTKLTLTYSLQ</sequence>
<gene>
    <name evidence="12" type="ORF">PBIL07802_LOCUS30933</name>
</gene>
<name>A0A7S3GJX1_9EUKA</name>
<dbReference type="GO" id="GO:0007165">
    <property type="term" value="P:signal transduction"/>
    <property type="evidence" value="ECO:0007669"/>
    <property type="project" value="InterPro"/>
</dbReference>
<evidence type="ECO:0000256" key="10">
    <source>
        <dbReference type="SAM" id="Phobius"/>
    </source>
</evidence>
<dbReference type="InterPro" id="IPR005821">
    <property type="entry name" value="Ion_trans_dom"/>
</dbReference>
<evidence type="ECO:0000313" key="12">
    <source>
        <dbReference type="EMBL" id="CAE0268583.1"/>
    </source>
</evidence>
<protein>
    <recommendedName>
        <fullName evidence="9">Phosphodiesterase</fullName>
        <ecNumber evidence="9">3.1.4.-</ecNumber>
    </recommendedName>
</protein>
<dbReference type="PRINTS" id="PR00387">
    <property type="entry name" value="PDIESTERASE1"/>
</dbReference>
<evidence type="ECO:0000256" key="6">
    <source>
        <dbReference type="ARBA" id="ARBA00023136"/>
    </source>
</evidence>
<dbReference type="InterPro" id="IPR027359">
    <property type="entry name" value="Volt_channel_dom_sf"/>
</dbReference>
<feature type="binding site" evidence="8">
    <location>
        <position position="535"/>
    </location>
    <ligand>
        <name>Zn(2+)</name>
        <dbReference type="ChEBI" id="CHEBI:29105"/>
        <label>2</label>
    </ligand>
</feature>
<evidence type="ECO:0000256" key="4">
    <source>
        <dbReference type="ARBA" id="ARBA00022801"/>
    </source>
</evidence>
<dbReference type="GO" id="GO:0016020">
    <property type="term" value="C:membrane"/>
    <property type="evidence" value="ECO:0007669"/>
    <property type="project" value="UniProtKB-SubCell"/>
</dbReference>
<accession>A0A7S3GJX1</accession>
<dbReference type="CDD" id="cd00077">
    <property type="entry name" value="HDc"/>
    <property type="match status" value="1"/>
</dbReference>